<feature type="region of interest" description="Disordered" evidence="3">
    <location>
        <begin position="1"/>
        <end position="20"/>
    </location>
</feature>
<dbReference type="Pfam" id="PF21313">
    <property type="entry name" value="EthR_C"/>
    <property type="match status" value="1"/>
</dbReference>
<gene>
    <name evidence="5" type="ORF">RMCT_4351</name>
</gene>
<dbReference type="PANTHER" id="PTHR30055">
    <property type="entry name" value="HTH-TYPE TRANSCRIPTIONAL REGULATOR RUTR"/>
    <property type="match status" value="1"/>
</dbReference>
<protein>
    <submittedName>
        <fullName evidence="5">Transcriptional regulatory repressor protein (TetR-family) EthR</fullName>
    </submittedName>
</protein>
<dbReference type="EMBL" id="BCTB01000053">
    <property type="protein sequence ID" value="GAT17382.1"/>
    <property type="molecule type" value="Genomic_DNA"/>
</dbReference>
<dbReference type="InterPro" id="IPR009057">
    <property type="entry name" value="Homeodomain-like_sf"/>
</dbReference>
<dbReference type="OrthoDB" id="5242520at2"/>
<reference evidence="5 6" key="1">
    <citation type="journal article" date="2016" name="Genome Announc.">
        <title>Draft Genome Sequences of Five Rapidly Growing Mycobacterium Species, M. thermoresistibile, M. fortuitum subsp. acetamidolyticum, M. canariasense, M. brisbanense, and M. novocastrense.</title>
        <authorList>
            <person name="Katahira K."/>
            <person name="Ogura Y."/>
            <person name="Gotoh Y."/>
            <person name="Hayashi T."/>
        </authorList>
    </citation>
    <scope>NUCLEOTIDE SEQUENCE [LARGE SCALE GENOMIC DNA]</scope>
    <source>
        <strain evidence="5 6">JCM6362</strain>
    </source>
</reference>
<dbReference type="InterPro" id="IPR049397">
    <property type="entry name" value="EthR_C"/>
</dbReference>
<dbReference type="GO" id="GO:0000976">
    <property type="term" value="F:transcription cis-regulatory region binding"/>
    <property type="evidence" value="ECO:0007669"/>
    <property type="project" value="TreeGrafter"/>
</dbReference>
<feature type="region of interest" description="Disordered" evidence="3">
    <location>
        <begin position="206"/>
        <end position="232"/>
    </location>
</feature>
<dbReference type="InterPro" id="IPR036271">
    <property type="entry name" value="Tet_transcr_reg_TetR-rel_C_sf"/>
</dbReference>
<evidence type="ECO:0000259" key="4">
    <source>
        <dbReference type="PROSITE" id="PS50977"/>
    </source>
</evidence>
<dbReference type="STRING" id="1797.RMCT_4351"/>
<dbReference type="Gene3D" id="1.10.357.10">
    <property type="entry name" value="Tetracycline Repressor, domain 2"/>
    <property type="match status" value="1"/>
</dbReference>
<evidence type="ECO:0000256" key="3">
    <source>
        <dbReference type="SAM" id="MobiDB-lite"/>
    </source>
</evidence>
<dbReference type="Pfam" id="PF00440">
    <property type="entry name" value="TetR_N"/>
    <property type="match status" value="1"/>
</dbReference>
<dbReference type="AlphaFoldDB" id="A0A100XIV8"/>
<feature type="domain" description="HTH tetR-type" evidence="4">
    <location>
        <begin position="21"/>
        <end position="81"/>
    </location>
</feature>
<organism evidence="5 6">
    <name type="scientific">Mycolicibacterium thermoresistibile</name>
    <name type="common">Mycobacterium thermoresistibile</name>
    <dbReference type="NCBI Taxonomy" id="1797"/>
    <lineage>
        <taxon>Bacteria</taxon>
        <taxon>Bacillati</taxon>
        <taxon>Actinomycetota</taxon>
        <taxon>Actinomycetes</taxon>
        <taxon>Mycobacteriales</taxon>
        <taxon>Mycobacteriaceae</taxon>
        <taxon>Mycolicibacterium</taxon>
    </lineage>
</organism>
<dbReference type="Gene3D" id="1.10.10.60">
    <property type="entry name" value="Homeodomain-like"/>
    <property type="match status" value="1"/>
</dbReference>
<dbReference type="PROSITE" id="PS50977">
    <property type="entry name" value="HTH_TETR_2"/>
    <property type="match status" value="1"/>
</dbReference>
<dbReference type="InterPro" id="IPR050109">
    <property type="entry name" value="HTH-type_TetR-like_transc_reg"/>
</dbReference>
<name>A0A100XIV8_MYCTH</name>
<dbReference type="OMA" id="FNDRLME"/>
<dbReference type="SUPFAM" id="SSF46689">
    <property type="entry name" value="Homeodomain-like"/>
    <property type="match status" value="1"/>
</dbReference>
<dbReference type="Proteomes" id="UP000069654">
    <property type="component" value="Unassembled WGS sequence"/>
</dbReference>
<evidence type="ECO:0000256" key="1">
    <source>
        <dbReference type="ARBA" id="ARBA00023125"/>
    </source>
</evidence>
<dbReference type="GO" id="GO:0003700">
    <property type="term" value="F:DNA-binding transcription factor activity"/>
    <property type="evidence" value="ECO:0007669"/>
    <property type="project" value="TreeGrafter"/>
</dbReference>
<reference evidence="6" key="2">
    <citation type="submission" date="2016-02" db="EMBL/GenBank/DDBJ databases">
        <title>Draft genome sequence of five rapidly growing Mycobacterium species.</title>
        <authorList>
            <person name="Katahira K."/>
            <person name="Gotou Y."/>
            <person name="Iida K."/>
            <person name="Ogura Y."/>
            <person name="Hayashi T."/>
        </authorList>
    </citation>
    <scope>NUCLEOTIDE SEQUENCE [LARGE SCALE GENOMIC DNA]</scope>
    <source>
        <strain evidence="6">JCM6362</strain>
    </source>
</reference>
<feature type="DNA-binding region" description="H-T-H motif" evidence="2">
    <location>
        <begin position="44"/>
        <end position="63"/>
    </location>
</feature>
<feature type="compositionally biased region" description="Basic and acidic residues" evidence="3">
    <location>
        <begin position="11"/>
        <end position="20"/>
    </location>
</feature>
<dbReference type="InterPro" id="IPR001647">
    <property type="entry name" value="HTH_TetR"/>
</dbReference>
<accession>A0A100XIV8</accession>
<feature type="compositionally biased region" description="Basic and acidic residues" evidence="3">
    <location>
        <begin position="216"/>
        <end position="225"/>
    </location>
</feature>
<keyword evidence="1 2" id="KW-0238">DNA-binding</keyword>
<comment type="caution">
    <text evidence="5">The sequence shown here is derived from an EMBL/GenBank/DDBJ whole genome shotgun (WGS) entry which is preliminary data.</text>
</comment>
<evidence type="ECO:0000256" key="2">
    <source>
        <dbReference type="PROSITE-ProRule" id="PRU00335"/>
    </source>
</evidence>
<proteinExistence type="predicted"/>
<dbReference type="PANTHER" id="PTHR30055:SF184">
    <property type="entry name" value="HTH-TYPE TRANSCRIPTIONAL REGULATOR ETHR"/>
    <property type="match status" value="1"/>
</dbReference>
<sequence>MAQHGLSVRSPTDRRQPLRSDQRRTAILAALDEQLRVTGFERLNIAEVARQAGVTRSAFYFYFENKAAAVAALLDPMYDDVFAANDLLTADGDPRQRIRAMIETLLDTGERHRYLLQAMLEARAVSSSVRTLWDTARESFVPAVAAMIRTERSAGRAPDGCDPVVLATALLEFNDRLLERFTAGTALSRQQLRDGAEAVWLGSIYPGPIGGPGPRPDPRPDRHPESTPSSRF</sequence>
<evidence type="ECO:0000313" key="6">
    <source>
        <dbReference type="Proteomes" id="UP000069654"/>
    </source>
</evidence>
<evidence type="ECO:0000313" key="5">
    <source>
        <dbReference type="EMBL" id="GAT17382.1"/>
    </source>
</evidence>
<dbReference type="SUPFAM" id="SSF48498">
    <property type="entry name" value="Tetracyclin repressor-like, C-terminal domain"/>
    <property type="match status" value="1"/>
</dbReference>
<dbReference type="RefSeq" id="WP_003923423.1">
    <property type="nucleotide sequence ID" value="NZ_BCTB01000053.1"/>
</dbReference>
<dbReference type="PRINTS" id="PR00455">
    <property type="entry name" value="HTHTETR"/>
</dbReference>